<comment type="caution">
    <text evidence="2">The sequence shown here is derived from an EMBL/GenBank/DDBJ whole genome shotgun (WGS) entry which is preliminary data.</text>
</comment>
<keyword evidence="1" id="KW-1133">Transmembrane helix</keyword>
<dbReference type="EMBL" id="JAOYEY010000047">
    <property type="protein sequence ID" value="MCV9887772.1"/>
    <property type="molecule type" value="Genomic_DNA"/>
</dbReference>
<evidence type="ECO:0000313" key="3">
    <source>
        <dbReference type="Proteomes" id="UP001526147"/>
    </source>
</evidence>
<sequence>MNSRIFLFLATIFSGFALIRIPLADTFLASIEPVTTIIGVLAILIFSLVLIYYGVRNLFSK</sequence>
<dbReference type="Proteomes" id="UP001526147">
    <property type="component" value="Unassembled WGS sequence"/>
</dbReference>
<dbReference type="RefSeq" id="WP_078434210.1">
    <property type="nucleotide sequence ID" value="NZ_JAMAWP010000001.1"/>
</dbReference>
<feature type="transmembrane region" description="Helical" evidence="1">
    <location>
        <begin position="34"/>
        <end position="55"/>
    </location>
</feature>
<keyword evidence="3" id="KW-1185">Reference proteome</keyword>
<protein>
    <submittedName>
        <fullName evidence="2">Uncharacterized protein</fullName>
    </submittedName>
</protein>
<proteinExistence type="predicted"/>
<accession>A0ABT3DME0</accession>
<evidence type="ECO:0000256" key="1">
    <source>
        <dbReference type="SAM" id="Phobius"/>
    </source>
</evidence>
<keyword evidence="1" id="KW-0472">Membrane</keyword>
<organism evidence="2 3">
    <name type="scientific">Metabacillus halosaccharovorans</name>
    <dbReference type="NCBI Taxonomy" id="930124"/>
    <lineage>
        <taxon>Bacteria</taxon>
        <taxon>Bacillati</taxon>
        <taxon>Bacillota</taxon>
        <taxon>Bacilli</taxon>
        <taxon>Bacillales</taxon>
        <taxon>Bacillaceae</taxon>
        <taxon>Metabacillus</taxon>
    </lineage>
</organism>
<reference evidence="2 3" key="1">
    <citation type="submission" date="2022-10" db="EMBL/GenBank/DDBJ databases">
        <title>Draft genome assembly of moderately radiation resistant bacterium Metabacillus halosaccharovorans.</title>
        <authorList>
            <person name="Pal S."/>
            <person name="Gopinathan A."/>
        </authorList>
    </citation>
    <scope>NUCLEOTIDE SEQUENCE [LARGE SCALE GENOMIC DNA]</scope>
    <source>
        <strain evidence="2 3">VITHBRA001</strain>
    </source>
</reference>
<keyword evidence="1" id="KW-0812">Transmembrane</keyword>
<gene>
    <name evidence="2" type="ORF">OIH86_19185</name>
</gene>
<evidence type="ECO:0000313" key="2">
    <source>
        <dbReference type="EMBL" id="MCV9887772.1"/>
    </source>
</evidence>
<name>A0ABT3DME0_9BACI</name>